<evidence type="ECO:0000313" key="9">
    <source>
        <dbReference type="EMBL" id="PYG85925.1"/>
    </source>
</evidence>
<proteinExistence type="predicted"/>
<feature type="transmembrane region" description="Helical" evidence="8">
    <location>
        <begin position="84"/>
        <end position="108"/>
    </location>
</feature>
<dbReference type="EMBL" id="QKMR01000021">
    <property type="protein sequence ID" value="PYG85925.1"/>
    <property type="molecule type" value="Genomic_DNA"/>
</dbReference>
<comment type="caution">
    <text evidence="9">The sequence shown here is derived from an EMBL/GenBank/DDBJ whole genome shotgun (WGS) entry which is preliminary data.</text>
</comment>
<feature type="transmembrane region" description="Helical" evidence="8">
    <location>
        <begin position="363"/>
        <end position="385"/>
    </location>
</feature>
<feature type="transmembrane region" description="Helical" evidence="8">
    <location>
        <begin position="204"/>
        <end position="224"/>
    </location>
</feature>
<evidence type="ECO:0000256" key="6">
    <source>
        <dbReference type="ARBA" id="ARBA00023065"/>
    </source>
</evidence>
<evidence type="ECO:0000256" key="1">
    <source>
        <dbReference type="ARBA" id="ARBA00004651"/>
    </source>
</evidence>
<keyword evidence="6" id="KW-0406">Ion transport</keyword>
<dbReference type="AlphaFoldDB" id="A0A318XH66"/>
<dbReference type="GO" id="GO:0008324">
    <property type="term" value="F:monoatomic cation transmembrane transporter activity"/>
    <property type="evidence" value="ECO:0007669"/>
    <property type="project" value="InterPro"/>
</dbReference>
<feature type="transmembrane region" description="Helical" evidence="8">
    <location>
        <begin position="165"/>
        <end position="183"/>
    </location>
</feature>
<evidence type="ECO:0000256" key="8">
    <source>
        <dbReference type="SAM" id="Phobius"/>
    </source>
</evidence>
<keyword evidence="2" id="KW-0813">Transport</keyword>
<feature type="transmembrane region" description="Helical" evidence="8">
    <location>
        <begin position="236"/>
        <end position="260"/>
    </location>
</feature>
<accession>A0A318XH66</accession>
<protein>
    <submittedName>
        <fullName evidence="9">Trk system potassium uptake protein TrkH</fullName>
    </submittedName>
</protein>
<feature type="transmembrane region" description="Helical" evidence="8">
    <location>
        <begin position="310"/>
        <end position="343"/>
    </location>
</feature>
<evidence type="ECO:0000256" key="7">
    <source>
        <dbReference type="ARBA" id="ARBA00023136"/>
    </source>
</evidence>
<keyword evidence="4 8" id="KW-0812">Transmembrane</keyword>
<evidence type="ECO:0000256" key="2">
    <source>
        <dbReference type="ARBA" id="ARBA00022448"/>
    </source>
</evidence>
<dbReference type="Pfam" id="PF02386">
    <property type="entry name" value="TrkH"/>
    <property type="match status" value="1"/>
</dbReference>
<evidence type="ECO:0000256" key="3">
    <source>
        <dbReference type="ARBA" id="ARBA00022475"/>
    </source>
</evidence>
<dbReference type="RefSeq" id="WP_242981345.1">
    <property type="nucleotide sequence ID" value="NZ_QKMR01000021.1"/>
</dbReference>
<comment type="subcellular location">
    <subcellularLocation>
        <location evidence="1">Cell membrane</location>
        <topology evidence="1">Multi-pass membrane protein</topology>
    </subcellularLocation>
</comment>
<keyword evidence="3" id="KW-1003">Cell membrane</keyword>
<feature type="transmembrane region" description="Helical" evidence="8">
    <location>
        <begin position="392"/>
        <end position="413"/>
    </location>
</feature>
<keyword evidence="7 8" id="KW-0472">Membrane</keyword>
<reference evidence="9 10" key="1">
    <citation type="submission" date="2018-06" db="EMBL/GenBank/DDBJ databases">
        <title>Genomic Encyclopedia of Type Strains, Phase I: the one thousand microbial genomes (KMG-I) project.</title>
        <authorList>
            <person name="Kyrpides N."/>
        </authorList>
    </citation>
    <scope>NUCLEOTIDE SEQUENCE [LARGE SCALE GENOMIC DNA]</scope>
    <source>
        <strain evidence="9 10">DSM 19573</strain>
    </source>
</reference>
<sequence length="460" mass="50326">MDLTYKKLKNKRYNFFSIAPARAIVISFAILILLGAILLSMPFSSRSGEWTPFVNSLFTSASASCITGLVVYDTYGHWSIAGQIIILLLIQIGALGIITLATFFSILLRKKVGIRGMILAKESINFFSYPDVLEIIKKIVKVTFIFEFIGAVILSASFVPEFGAIGLYMGIFTSISAFCNAGFDVTSAAVDGSYLCMIPFNDNLVVMNTVSVLIIIGGLGFSVWRDLYEYRIKKQLTFYTKLVLFISALLLVLGALFFFVNEYNNPKTMGSMSVLEKINTSFFHSASIRTAGFYSINFGDMKEMSKVFSVFLMFVGAAPGSTAGGIKVTTLGVLVMAVFSQIRGSDNIVLFKNRINQQTVNKALSITGLSIIFIMVITTVIVSIQPFHFIDILFEITSAFGTAGLSIGVVPLFNSASKALLILAMFFGRVGSLSFAVALTMKQSRRNSDMVYPEAKILVG</sequence>
<feature type="transmembrane region" description="Helical" evidence="8">
    <location>
        <begin position="20"/>
        <end position="41"/>
    </location>
</feature>
<name>A0A318XH66_9FIRM</name>
<evidence type="ECO:0000256" key="5">
    <source>
        <dbReference type="ARBA" id="ARBA00022989"/>
    </source>
</evidence>
<keyword evidence="5 8" id="KW-1133">Transmembrane helix</keyword>
<feature type="transmembrane region" description="Helical" evidence="8">
    <location>
        <begin position="419"/>
        <end position="440"/>
    </location>
</feature>
<dbReference type="GO" id="GO:0005886">
    <property type="term" value="C:plasma membrane"/>
    <property type="evidence" value="ECO:0007669"/>
    <property type="project" value="UniProtKB-SubCell"/>
</dbReference>
<dbReference type="PANTHER" id="PTHR32024:SF1">
    <property type="entry name" value="KTR SYSTEM POTASSIUM UPTAKE PROTEIN B"/>
    <property type="match status" value="1"/>
</dbReference>
<organism evidence="9 10">
    <name type="scientific">Ruminiclostridium sufflavum DSM 19573</name>
    <dbReference type="NCBI Taxonomy" id="1121337"/>
    <lineage>
        <taxon>Bacteria</taxon>
        <taxon>Bacillati</taxon>
        <taxon>Bacillota</taxon>
        <taxon>Clostridia</taxon>
        <taxon>Eubacteriales</taxon>
        <taxon>Oscillospiraceae</taxon>
        <taxon>Ruminiclostridium</taxon>
    </lineage>
</organism>
<dbReference type="GO" id="GO:0030001">
    <property type="term" value="P:metal ion transport"/>
    <property type="evidence" value="ECO:0007669"/>
    <property type="project" value="UniProtKB-ARBA"/>
</dbReference>
<feature type="transmembrane region" description="Helical" evidence="8">
    <location>
        <begin position="53"/>
        <end position="72"/>
    </location>
</feature>
<gene>
    <name evidence="9" type="ORF">LY28_03079</name>
</gene>
<evidence type="ECO:0000313" key="10">
    <source>
        <dbReference type="Proteomes" id="UP000248132"/>
    </source>
</evidence>
<dbReference type="PANTHER" id="PTHR32024">
    <property type="entry name" value="TRK SYSTEM POTASSIUM UPTAKE PROTEIN TRKG-RELATED"/>
    <property type="match status" value="1"/>
</dbReference>
<feature type="transmembrane region" description="Helical" evidence="8">
    <location>
        <begin position="139"/>
        <end position="159"/>
    </location>
</feature>
<dbReference type="Proteomes" id="UP000248132">
    <property type="component" value="Unassembled WGS sequence"/>
</dbReference>
<evidence type="ECO:0000256" key="4">
    <source>
        <dbReference type="ARBA" id="ARBA00022692"/>
    </source>
</evidence>
<dbReference type="InterPro" id="IPR003445">
    <property type="entry name" value="Cat_transpt"/>
</dbReference>
<keyword evidence="10" id="KW-1185">Reference proteome</keyword>